<keyword evidence="4 5" id="KW-0472">Membrane</keyword>
<dbReference type="AlphaFoldDB" id="A0A2T7U8U6"/>
<organism evidence="6 7">
    <name type="scientific">Limnohabitans planktonicus II-D5</name>
    <dbReference type="NCBI Taxonomy" id="1293045"/>
    <lineage>
        <taxon>Bacteria</taxon>
        <taxon>Pseudomonadati</taxon>
        <taxon>Pseudomonadota</taxon>
        <taxon>Betaproteobacteria</taxon>
        <taxon>Burkholderiales</taxon>
        <taxon>Comamonadaceae</taxon>
        <taxon>Limnohabitans</taxon>
    </lineage>
</organism>
<feature type="transmembrane region" description="Helical" evidence="5">
    <location>
        <begin position="288"/>
        <end position="312"/>
    </location>
</feature>
<dbReference type="EMBL" id="LFYT02000043">
    <property type="protein sequence ID" value="PVE41061.1"/>
    <property type="molecule type" value="Genomic_DNA"/>
</dbReference>
<keyword evidence="7" id="KW-1185">Reference proteome</keyword>
<reference evidence="6" key="1">
    <citation type="submission" date="2017-04" db="EMBL/GenBank/DDBJ databases">
        <title>Unexpected and diverse lifestyles within the genus Limnohabitans.</title>
        <authorList>
            <person name="Kasalicky V."/>
            <person name="Mehrshad M."/>
            <person name="Andrei S.-A."/>
            <person name="Salcher M."/>
            <person name="Kratochvilova H."/>
            <person name="Simek K."/>
            <person name="Ghai R."/>
        </authorList>
    </citation>
    <scope>NUCLEOTIDE SEQUENCE [LARGE SCALE GENOMIC DNA]</scope>
    <source>
        <strain evidence="6">II-D5</strain>
    </source>
</reference>
<dbReference type="Gene3D" id="1.50.10.150">
    <property type="entry name" value="Voltage-dependent anion channel"/>
    <property type="match status" value="1"/>
</dbReference>
<comment type="caution">
    <text evidence="6">The sequence shown here is derived from an EMBL/GenBank/DDBJ whole genome shotgun (WGS) entry which is preliminary data.</text>
</comment>
<sequence length="330" mass="35259">MRQPTPSSSVQHLALGWFSMVLGLSGLSLAWHRAQPLLGDLAWRVSLGIGVLAGVVFGALLLATLWRVLRHAAAVREEIAHPVRHVFVAAVPTSFVLVATVMVTLFGPSALAHGLWLLGSASLLLATVWVVQRWLHAGRVPAAFWPGMTPALFIPVVGNVLPPLAGVALGHPAWSAAQFGVAVLLWPVALTLVLVRIGMLGLWPERLLATTFITIAPPALVGLSGSVLGAPLLLVHMAWGVALFFTLLSLTVLRRILSQPFGLAFWGMSFPLSGFAALTLHLVPDVPWLQALALVWLGLVSLVIALLLWWTLQGLWQGRLLQAEVTPAAP</sequence>
<feature type="transmembrane region" description="Helical" evidence="5">
    <location>
        <begin position="143"/>
        <end position="161"/>
    </location>
</feature>
<dbReference type="OrthoDB" id="309023at2"/>
<feature type="transmembrane region" description="Helical" evidence="5">
    <location>
        <begin position="43"/>
        <end position="66"/>
    </location>
</feature>
<dbReference type="GO" id="GO:0046583">
    <property type="term" value="F:monoatomic cation efflux transmembrane transporter activity"/>
    <property type="evidence" value="ECO:0007669"/>
    <property type="project" value="TreeGrafter"/>
</dbReference>
<feature type="transmembrane region" description="Helical" evidence="5">
    <location>
        <begin position="233"/>
        <end position="253"/>
    </location>
</feature>
<evidence type="ECO:0000256" key="5">
    <source>
        <dbReference type="SAM" id="Phobius"/>
    </source>
</evidence>
<evidence type="ECO:0000313" key="6">
    <source>
        <dbReference type="EMBL" id="PVE41061.1"/>
    </source>
</evidence>
<dbReference type="GO" id="GO:0005886">
    <property type="term" value="C:plasma membrane"/>
    <property type="evidence" value="ECO:0007669"/>
    <property type="project" value="TreeGrafter"/>
</dbReference>
<proteinExistence type="predicted"/>
<evidence type="ECO:0000256" key="2">
    <source>
        <dbReference type="ARBA" id="ARBA00022692"/>
    </source>
</evidence>
<feature type="transmembrane region" description="Helical" evidence="5">
    <location>
        <begin position="12"/>
        <end position="31"/>
    </location>
</feature>
<comment type="subcellular location">
    <subcellularLocation>
        <location evidence="1">Membrane</location>
        <topology evidence="1">Multi-pass membrane protein</topology>
    </subcellularLocation>
</comment>
<gene>
    <name evidence="6" type="ORF">H663_019210</name>
</gene>
<protein>
    <recommendedName>
        <fullName evidence="8">C4-dicarboxylate ABC transporter</fullName>
    </recommendedName>
</protein>
<evidence type="ECO:0000256" key="4">
    <source>
        <dbReference type="ARBA" id="ARBA00023136"/>
    </source>
</evidence>
<feature type="transmembrane region" description="Helical" evidence="5">
    <location>
        <begin position="260"/>
        <end position="282"/>
    </location>
</feature>
<evidence type="ECO:0000256" key="1">
    <source>
        <dbReference type="ARBA" id="ARBA00004141"/>
    </source>
</evidence>
<feature type="transmembrane region" description="Helical" evidence="5">
    <location>
        <begin position="86"/>
        <end position="107"/>
    </location>
</feature>
<keyword evidence="2 5" id="KW-0812">Transmembrane</keyword>
<accession>A0A2T7U8U6</accession>
<dbReference type="STRING" id="1293045.H663_12660"/>
<dbReference type="InterPro" id="IPR004695">
    <property type="entry name" value="SLAC1/Mae1/Ssu1/TehA"/>
</dbReference>
<evidence type="ECO:0008006" key="8">
    <source>
        <dbReference type="Google" id="ProtNLM"/>
    </source>
</evidence>
<dbReference type="RefSeq" id="WP_053176686.1">
    <property type="nucleotide sequence ID" value="NZ_LFYT02000043.1"/>
</dbReference>
<dbReference type="InterPro" id="IPR052951">
    <property type="entry name" value="Tellurite_res_ion_channel"/>
</dbReference>
<dbReference type="PANTHER" id="PTHR37955:SF1">
    <property type="entry name" value="DEP DOMAIN-CONTAINING PROTEIN"/>
    <property type="match status" value="1"/>
</dbReference>
<dbReference type="PANTHER" id="PTHR37955">
    <property type="entry name" value="TELLURITE RESISTANCE PROTEIN TEHA"/>
    <property type="match status" value="1"/>
</dbReference>
<evidence type="ECO:0000256" key="3">
    <source>
        <dbReference type="ARBA" id="ARBA00022989"/>
    </source>
</evidence>
<name>A0A2T7U8U6_9BURK</name>
<feature type="transmembrane region" description="Helical" evidence="5">
    <location>
        <begin position="173"/>
        <end position="195"/>
    </location>
</feature>
<dbReference type="InterPro" id="IPR038665">
    <property type="entry name" value="Voltage-dep_anion_channel_sf"/>
</dbReference>
<feature type="transmembrane region" description="Helical" evidence="5">
    <location>
        <begin position="113"/>
        <end position="131"/>
    </location>
</feature>
<dbReference type="Proteomes" id="UP000037507">
    <property type="component" value="Unassembled WGS sequence"/>
</dbReference>
<dbReference type="Pfam" id="PF03595">
    <property type="entry name" value="SLAC1"/>
    <property type="match status" value="1"/>
</dbReference>
<feature type="transmembrane region" description="Helical" evidence="5">
    <location>
        <begin position="207"/>
        <end position="227"/>
    </location>
</feature>
<evidence type="ECO:0000313" key="7">
    <source>
        <dbReference type="Proteomes" id="UP000037507"/>
    </source>
</evidence>
<keyword evidence="3 5" id="KW-1133">Transmembrane helix</keyword>